<organism evidence="12 13">
    <name type="scientific">Mucilaginibacter sabulilitoris</name>
    <dbReference type="NCBI Taxonomy" id="1173583"/>
    <lineage>
        <taxon>Bacteria</taxon>
        <taxon>Pseudomonadati</taxon>
        <taxon>Bacteroidota</taxon>
        <taxon>Sphingobacteriia</taxon>
        <taxon>Sphingobacteriales</taxon>
        <taxon>Sphingobacteriaceae</taxon>
        <taxon>Mucilaginibacter</taxon>
    </lineage>
</organism>
<sequence>MSQRAIKITQYLWGEHAGEPVYLFKIENADGAYVELSNYGATLVSVMVPDAHNALGNAVLGFSSLQAYVDDSCYIGSTIGRFANRIGEAKFELDNIAYYLENNEGRNANHGGNNGFNSLVFNYQINADGLVFSIHSKDGSGGYPGNLDLSVHYQWTDLNELIINYQASTDKKTVANFTNHSYFNLSGGDDKIFDHLLTVNADEILESDAEHVPTGVIKPVDDMAFISTAIRNRMTINEGGVSGLNSCYLLNTRDRALRRPAAELYEKKSGRKLEVFTSYPAVIVYTADYLQSEHPGHHSIPYGPFDGLCLECQYYPDSPNHANFPTTVLEPGDTYQETIIYKFSTEPGQAY</sequence>
<keyword evidence="9 11" id="KW-0413">Isomerase</keyword>
<dbReference type="InterPro" id="IPR047215">
    <property type="entry name" value="Galactose_mutarotase-like"/>
</dbReference>
<keyword evidence="13" id="KW-1185">Reference proteome</keyword>
<keyword evidence="10 11" id="KW-0119">Carbohydrate metabolism</keyword>
<evidence type="ECO:0000256" key="7">
    <source>
        <dbReference type="ARBA" id="ARBA00014165"/>
    </source>
</evidence>
<keyword evidence="8" id="KW-0106">Calcium</keyword>
<dbReference type="PANTHER" id="PTHR10091">
    <property type="entry name" value="ALDOSE-1-EPIMERASE"/>
    <property type="match status" value="1"/>
</dbReference>
<evidence type="ECO:0000256" key="5">
    <source>
        <dbReference type="ARBA" id="ARBA00011245"/>
    </source>
</evidence>
<comment type="cofactor">
    <cofactor evidence="2">
        <name>Ca(2+)</name>
        <dbReference type="ChEBI" id="CHEBI:29108"/>
    </cofactor>
</comment>
<evidence type="ECO:0000256" key="1">
    <source>
        <dbReference type="ARBA" id="ARBA00001614"/>
    </source>
</evidence>
<evidence type="ECO:0000256" key="2">
    <source>
        <dbReference type="ARBA" id="ARBA00001913"/>
    </source>
</evidence>
<evidence type="ECO:0000313" key="12">
    <source>
        <dbReference type="EMBL" id="WPU92932.1"/>
    </source>
</evidence>
<protein>
    <recommendedName>
        <fullName evidence="7 11">Aldose 1-epimerase</fullName>
        <ecNumber evidence="6 11">5.1.3.3</ecNumber>
    </recommendedName>
</protein>
<comment type="similarity">
    <text evidence="4 11">Belongs to the aldose epimerase family.</text>
</comment>
<evidence type="ECO:0000256" key="9">
    <source>
        <dbReference type="ARBA" id="ARBA00023235"/>
    </source>
</evidence>
<dbReference type="EC" id="5.1.3.3" evidence="6 11"/>
<dbReference type="InterPro" id="IPR014718">
    <property type="entry name" value="GH-type_carb-bd"/>
</dbReference>
<dbReference type="CDD" id="cd09019">
    <property type="entry name" value="galactose_mutarotase_like"/>
    <property type="match status" value="1"/>
</dbReference>
<comment type="pathway">
    <text evidence="3 11">Carbohydrate metabolism; hexose metabolism.</text>
</comment>
<dbReference type="Proteomes" id="UP001324380">
    <property type="component" value="Chromosome"/>
</dbReference>
<dbReference type="GO" id="GO:0016853">
    <property type="term" value="F:isomerase activity"/>
    <property type="evidence" value="ECO:0007669"/>
    <property type="project" value="UniProtKB-KW"/>
</dbReference>
<gene>
    <name evidence="12" type="ORF">SNE25_26775</name>
</gene>
<dbReference type="NCBIfam" id="NF008277">
    <property type="entry name" value="PRK11055.1"/>
    <property type="match status" value="1"/>
</dbReference>
<dbReference type="Gene3D" id="2.70.98.10">
    <property type="match status" value="1"/>
</dbReference>
<comment type="catalytic activity">
    <reaction evidence="1 11">
        <text>alpha-D-glucose = beta-D-glucose</text>
        <dbReference type="Rhea" id="RHEA:10264"/>
        <dbReference type="ChEBI" id="CHEBI:15903"/>
        <dbReference type="ChEBI" id="CHEBI:17925"/>
        <dbReference type="EC" id="5.1.3.3"/>
    </reaction>
</comment>
<dbReference type="EMBL" id="CP139558">
    <property type="protein sequence ID" value="WPU92932.1"/>
    <property type="molecule type" value="Genomic_DNA"/>
</dbReference>
<reference evidence="12 13" key="1">
    <citation type="submission" date="2023-11" db="EMBL/GenBank/DDBJ databases">
        <title>Analysis of the Genomes of Mucilaginibacter gossypii cycad 4 and M. sabulilitoris SNA2: microbes with the potential for plant growth promotion.</title>
        <authorList>
            <person name="Hirsch A.M."/>
            <person name="Humm E."/>
            <person name="Rubbi M."/>
            <person name="Del Vecchio G."/>
            <person name="Ha S.M."/>
            <person name="Pellegrini M."/>
            <person name="Gunsalus R.P."/>
        </authorList>
    </citation>
    <scope>NUCLEOTIDE SEQUENCE [LARGE SCALE GENOMIC DNA]</scope>
    <source>
        <strain evidence="12 13">SNA2</strain>
    </source>
</reference>
<dbReference type="PIRSF" id="PIRSF005096">
    <property type="entry name" value="GALM"/>
    <property type="match status" value="1"/>
</dbReference>
<dbReference type="SUPFAM" id="SSF74650">
    <property type="entry name" value="Galactose mutarotase-like"/>
    <property type="match status" value="1"/>
</dbReference>
<dbReference type="InterPro" id="IPR018052">
    <property type="entry name" value="Ald1_epimerase_CS"/>
</dbReference>
<dbReference type="Pfam" id="PF01263">
    <property type="entry name" value="Aldose_epim"/>
    <property type="match status" value="1"/>
</dbReference>
<accession>A0ABZ0TKJ0</accession>
<evidence type="ECO:0000313" key="13">
    <source>
        <dbReference type="Proteomes" id="UP001324380"/>
    </source>
</evidence>
<dbReference type="PROSITE" id="PS00545">
    <property type="entry name" value="ALDOSE_1_EPIMERASE"/>
    <property type="match status" value="1"/>
</dbReference>
<evidence type="ECO:0000256" key="10">
    <source>
        <dbReference type="ARBA" id="ARBA00023277"/>
    </source>
</evidence>
<dbReference type="InterPro" id="IPR015443">
    <property type="entry name" value="Aldose_1-epimerase"/>
</dbReference>
<dbReference type="RefSeq" id="WP_321562090.1">
    <property type="nucleotide sequence ID" value="NZ_CP139558.1"/>
</dbReference>
<evidence type="ECO:0000256" key="3">
    <source>
        <dbReference type="ARBA" id="ARBA00005028"/>
    </source>
</evidence>
<evidence type="ECO:0000256" key="11">
    <source>
        <dbReference type="PIRNR" id="PIRNR005096"/>
    </source>
</evidence>
<name>A0ABZ0TKJ0_9SPHI</name>
<evidence type="ECO:0000256" key="6">
    <source>
        <dbReference type="ARBA" id="ARBA00013185"/>
    </source>
</evidence>
<dbReference type="InterPro" id="IPR008183">
    <property type="entry name" value="Aldose_1/G6P_1-epimerase"/>
</dbReference>
<dbReference type="InterPro" id="IPR011013">
    <property type="entry name" value="Gal_mutarotase_sf_dom"/>
</dbReference>
<evidence type="ECO:0000256" key="4">
    <source>
        <dbReference type="ARBA" id="ARBA00006206"/>
    </source>
</evidence>
<evidence type="ECO:0000256" key="8">
    <source>
        <dbReference type="ARBA" id="ARBA00022837"/>
    </source>
</evidence>
<comment type="subunit">
    <text evidence="5">Monomer.</text>
</comment>
<dbReference type="PANTHER" id="PTHR10091:SF0">
    <property type="entry name" value="GALACTOSE MUTAROTASE"/>
    <property type="match status" value="1"/>
</dbReference>
<proteinExistence type="inferred from homology"/>